<evidence type="ECO:0000313" key="5">
    <source>
        <dbReference type="EMBL" id="SFM99925.1"/>
    </source>
</evidence>
<dbReference type="GO" id="GO:0031177">
    <property type="term" value="F:phosphopantetheine binding"/>
    <property type="evidence" value="ECO:0007669"/>
    <property type="project" value="InterPro"/>
</dbReference>
<dbReference type="CDD" id="cd19531">
    <property type="entry name" value="LCL_NRPS-like"/>
    <property type="match status" value="2"/>
</dbReference>
<dbReference type="FunFam" id="3.30.300.30:FF:000010">
    <property type="entry name" value="Enterobactin synthetase component F"/>
    <property type="match status" value="1"/>
</dbReference>
<dbReference type="Gene3D" id="3.30.559.30">
    <property type="entry name" value="Nonribosomal peptide synthetase, condensation domain"/>
    <property type="match status" value="2"/>
</dbReference>
<dbReference type="GO" id="GO:0072330">
    <property type="term" value="P:monocarboxylic acid biosynthetic process"/>
    <property type="evidence" value="ECO:0007669"/>
    <property type="project" value="UniProtKB-ARBA"/>
</dbReference>
<dbReference type="InterPro" id="IPR023213">
    <property type="entry name" value="CAT-like_dom_sf"/>
</dbReference>
<feature type="domain" description="Carrier" evidence="4">
    <location>
        <begin position="1956"/>
        <end position="2038"/>
    </location>
</feature>
<organism evidence="5 6">
    <name type="scientific">Dokdonella immobilis</name>
    <dbReference type="NCBI Taxonomy" id="578942"/>
    <lineage>
        <taxon>Bacteria</taxon>
        <taxon>Pseudomonadati</taxon>
        <taxon>Pseudomonadota</taxon>
        <taxon>Gammaproteobacteria</taxon>
        <taxon>Lysobacterales</taxon>
        <taxon>Rhodanobacteraceae</taxon>
        <taxon>Dokdonella</taxon>
    </lineage>
</organism>
<dbReference type="Pfam" id="PF00501">
    <property type="entry name" value="AMP-binding"/>
    <property type="match status" value="2"/>
</dbReference>
<dbReference type="InterPro" id="IPR020806">
    <property type="entry name" value="PKS_PP-bd"/>
</dbReference>
<dbReference type="STRING" id="578942.SAMN05216289_10234"/>
<dbReference type="NCBIfam" id="TIGR01733">
    <property type="entry name" value="AA-adenyl-dom"/>
    <property type="match status" value="1"/>
</dbReference>
<dbReference type="InterPro" id="IPR006162">
    <property type="entry name" value="Ppantetheine_attach_site"/>
</dbReference>
<dbReference type="RefSeq" id="WP_092404205.1">
    <property type="nucleotide sequence ID" value="NZ_FOVF01000002.1"/>
</dbReference>
<dbReference type="InterPro" id="IPR042099">
    <property type="entry name" value="ANL_N_sf"/>
</dbReference>
<keyword evidence="2" id="KW-0596">Phosphopantetheine</keyword>
<evidence type="ECO:0000256" key="2">
    <source>
        <dbReference type="ARBA" id="ARBA00022450"/>
    </source>
</evidence>
<dbReference type="Proteomes" id="UP000198575">
    <property type="component" value="Unassembled WGS sequence"/>
</dbReference>
<dbReference type="SUPFAM" id="SSF47336">
    <property type="entry name" value="ACP-like"/>
    <property type="match status" value="2"/>
</dbReference>
<dbReference type="EMBL" id="FOVF01000002">
    <property type="protein sequence ID" value="SFM99925.1"/>
    <property type="molecule type" value="Genomic_DNA"/>
</dbReference>
<dbReference type="OrthoDB" id="9030879at2"/>
<dbReference type="Gene3D" id="3.40.50.12780">
    <property type="entry name" value="N-terminal domain of ligase-like"/>
    <property type="match status" value="1"/>
</dbReference>
<dbReference type="FunFam" id="3.40.50.980:FF:000001">
    <property type="entry name" value="Non-ribosomal peptide synthetase"/>
    <property type="match status" value="1"/>
</dbReference>
<dbReference type="FunFam" id="3.40.50.12780:FF:000012">
    <property type="entry name" value="Non-ribosomal peptide synthetase"/>
    <property type="match status" value="1"/>
</dbReference>
<evidence type="ECO:0000256" key="1">
    <source>
        <dbReference type="ARBA" id="ARBA00001957"/>
    </source>
</evidence>
<protein>
    <submittedName>
        <fullName evidence="5">Amino acid adenylation domain-containing protein</fullName>
    </submittedName>
</protein>
<reference evidence="5 6" key="1">
    <citation type="submission" date="2016-10" db="EMBL/GenBank/DDBJ databases">
        <authorList>
            <person name="de Groot N.N."/>
        </authorList>
    </citation>
    <scope>NUCLEOTIDE SEQUENCE [LARGE SCALE GENOMIC DNA]</scope>
    <source>
        <strain evidence="5 6">CGMCC 1.7659</strain>
    </source>
</reference>
<dbReference type="InterPro" id="IPR009081">
    <property type="entry name" value="PP-bd_ACP"/>
</dbReference>
<gene>
    <name evidence="5" type="ORF">SAMN05216289_10234</name>
</gene>
<name>A0A1I4VFH3_9GAMM</name>
<dbReference type="Pfam" id="PF00550">
    <property type="entry name" value="PP-binding"/>
    <property type="match status" value="2"/>
</dbReference>
<dbReference type="InterPro" id="IPR010071">
    <property type="entry name" value="AA_adenyl_dom"/>
</dbReference>
<dbReference type="PANTHER" id="PTHR45527">
    <property type="entry name" value="NONRIBOSOMAL PEPTIDE SYNTHETASE"/>
    <property type="match status" value="1"/>
</dbReference>
<dbReference type="InterPro" id="IPR001242">
    <property type="entry name" value="Condensation_dom"/>
</dbReference>
<comment type="cofactor">
    <cofactor evidence="1">
        <name>pantetheine 4'-phosphate</name>
        <dbReference type="ChEBI" id="CHEBI:47942"/>
    </cofactor>
</comment>
<dbReference type="Gene3D" id="3.40.50.1820">
    <property type="entry name" value="alpha/beta hydrolase"/>
    <property type="match status" value="1"/>
</dbReference>
<dbReference type="GO" id="GO:0044550">
    <property type="term" value="P:secondary metabolite biosynthetic process"/>
    <property type="evidence" value="ECO:0007669"/>
    <property type="project" value="UniProtKB-ARBA"/>
</dbReference>
<dbReference type="InterPro" id="IPR025110">
    <property type="entry name" value="AMP-bd_C"/>
</dbReference>
<dbReference type="Gene3D" id="3.30.300.30">
    <property type="match status" value="1"/>
</dbReference>
<accession>A0A1I4VFH3</accession>
<keyword evidence="6" id="KW-1185">Reference proteome</keyword>
<dbReference type="SUPFAM" id="SSF52777">
    <property type="entry name" value="CoA-dependent acyltransferases"/>
    <property type="match status" value="4"/>
</dbReference>
<dbReference type="PROSITE" id="PS50075">
    <property type="entry name" value="CARRIER"/>
    <property type="match status" value="2"/>
</dbReference>
<dbReference type="InterPro" id="IPR029058">
    <property type="entry name" value="AB_hydrolase_fold"/>
</dbReference>
<dbReference type="Gene3D" id="1.10.1200.10">
    <property type="entry name" value="ACP-like"/>
    <property type="match status" value="1"/>
</dbReference>
<dbReference type="InterPro" id="IPR045851">
    <property type="entry name" value="AMP-bd_C_sf"/>
</dbReference>
<dbReference type="FunFam" id="1.10.1200.10:FF:000016">
    <property type="entry name" value="Non-ribosomal peptide synthase"/>
    <property type="match status" value="1"/>
</dbReference>
<dbReference type="InterPro" id="IPR036736">
    <property type="entry name" value="ACP-like_sf"/>
</dbReference>
<dbReference type="Gene3D" id="3.30.559.10">
    <property type="entry name" value="Chloramphenicol acetyltransferase-like domain"/>
    <property type="match status" value="2"/>
</dbReference>
<dbReference type="PROSITE" id="PS00455">
    <property type="entry name" value="AMP_BINDING"/>
    <property type="match status" value="1"/>
</dbReference>
<dbReference type="Gene3D" id="2.30.38.10">
    <property type="entry name" value="Luciferase, Domain 3"/>
    <property type="match status" value="1"/>
</dbReference>
<dbReference type="Pfam" id="PF00668">
    <property type="entry name" value="Condensation"/>
    <property type="match status" value="2"/>
</dbReference>
<dbReference type="InterPro" id="IPR000873">
    <property type="entry name" value="AMP-dep_synth/lig_dom"/>
</dbReference>
<dbReference type="GO" id="GO:0003824">
    <property type="term" value="F:catalytic activity"/>
    <property type="evidence" value="ECO:0007669"/>
    <property type="project" value="InterPro"/>
</dbReference>
<dbReference type="SMART" id="SM00823">
    <property type="entry name" value="PKS_PP"/>
    <property type="match status" value="2"/>
</dbReference>
<dbReference type="InterPro" id="IPR020845">
    <property type="entry name" value="AMP-binding_CS"/>
</dbReference>
<dbReference type="PANTHER" id="PTHR45527:SF1">
    <property type="entry name" value="FATTY ACID SYNTHASE"/>
    <property type="match status" value="1"/>
</dbReference>
<proteinExistence type="predicted"/>
<keyword evidence="3" id="KW-0597">Phosphoprotein</keyword>
<evidence type="ECO:0000259" key="4">
    <source>
        <dbReference type="PROSITE" id="PS50075"/>
    </source>
</evidence>
<evidence type="ECO:0000256" key="3">
    <source>
        <dbReference type="ARBA" id="ARBA00022553"/>
    </source>
</evidence>
<dbReference type="Pfam" id="PF13193">
    <property type="entry name" value="AMP-binding_C"/>
    <property type="match status" value="1"/>
</dbReference>
<sequence>MTAPADSARGTVAVDYDPFAEAPLERVVPATEAQREIWLAARLEPGASLAYNESVTLHLSGTLEVAALRGALQGVLDRHDALRGSFSADGQQFCVAAAATLAFVETDLSAVPETGRAAALEAILREAVETPFDLEHAPLLRTRLLRLDATEHVLLISTHHIVCDGWSFGVIVRELAELYGAALQGREATLPTPPSFAEFALGEAVHPQSADYRADEAYWLQRNSPLPPPLDLPLDHARPRQRGFVSRREDLVLDANLVAALKRAGAARGASLYATLLATFGVLLQRLSGQDDLVVGIPAAGQSAADQPGLVGHAVNVLPLRLALDPAVSFEATLRQVRSDLLDAFEHQRYTFGTLLKRLSIARDPARLPLVSVLFNLDPGLEDESLGFEGLRARFAGVARSFENFEVFINAVQVGGALRLECQYRSDLFDAATITRWLDAYATLLRAVVDDATRALAALPMLSATAAAELHALQPAPTAFEARRIEALFFAQAARTPQHCAIEFGELRLSYSELEQRARRIAAALRARGVVAGDLVGVSVQRGPDMLAAILGVLAAGAGYVPLDPAFPRERLDFMARDAGLALLLTEDALVASVDFAPERVLTVAAAAAMPIAADAATEPAASDTEAIAYVIYTSGSTGTPKGVRVPHRAVANFLASMRREPGLAAGDRLLAVTTLSFDIAVLELFLPLSVGASVVLASREQVMDGRALAELIHAREISVMQATPSAWRMLLEAGWSGRCGFRALCGGEALPPDLAATLLERCDELWNLYGPTETTVWSTCARIASTAQGIGIGRPIDNTRIDILDAHGATCPIGVAGEIVIGGAGVTAGYLDRAELTAERFIADPSATDPQARRYRTGDRGRWRNDGTLEHLGRLDFQVKVRGFRIELGDIETNLARHAAVARAVVIVREDRPGDQRLVAYLVARDNAGIDEADLRTHLRTLLPEYMIPQHFIVLDSIPLLPNGKIDRARLPAPQFAQAESVRAHVAPRDELERRIAAIMEQALSLPGIGVEDDFFALGGHSLLAAQLTAQLGREFSLSLSLGLLFEFPTVAGLAAALRQRLAEPARQATTAMQPLEDPRIAPLSLLQKRLWLFEQLNPGTVVYNTPSAHRLRGNLDESAFERAFTEMTRRQAILRTTIERDGSEVIQRIHDVVPARFFPAEDLSALPAAERERQLMSRLDALTNVVIDLEQAPLYRTHMFRLAADEHVFFFMPHHIIWDGWSFDLFYTEFAELYAAFREGRAPALEPLPASYGEFAQWHAQWLQGPEYAGQFARELAHWKQRLGESGAPPPLPTDRPRGTALVGRGETEWIAVPAALTESLRTLGRRADATLFMSLLAAYYALLWRFVGSGNLVVGTPVRVRASDQVENVMGLFTNLLPLPIDVDPGESFLALVGRVKATVMKGFASPEVQLEDLMREPGMRELAGATHFYQAQFSYQDARERNSRWAGLQQEQVLIFQRAASEDLAIWFLEHGKGMVGGVLYNADLFEADTARLFAAHYLELLDRVVADPAQSIAALTSANRADLARIDDFGRIAPRAEPAPCLDQAFERRADQDPARAVVRIGSWATSAGELELRANRLAACLRTRGIGRGAVVVLAAEHSVNAVAALLAVFKVGATLLPLDPTLPAPSLTAALNEAGAVLLLGESTLVGRLDWPRQQSLCFDADAAEIMAGADARVTADHAAGDHALLLRGPGNAETTRLWAISHAELGALLGECAARLGANEGDGVFGVTAPGAALSVFECLLALVRGLEWIPATGAERDDAGTLRARLEATRPRFVLAAADVWIALAALEAGGAPIGCAICVGDGLDVASVDAARNMAVEVWLAGAVGAAGLPFATLGRAPAADTARAFAGTPLLRTRVLDERGGLAPTASAGRLCVAGPVPLASTAGSEVFAAIADPVDGTEWYPTALRARWLHDGRLGIVAAGTVAGSVLHRPPPPRAPREQAPATEAMSFSERWLAELWKSLLGLPAVEASDNFFDLGGHSLLAMTLVARVEDQTGVRLAILKVANSSLRALAADLPQEAIEAAARRAPSLKERALRLFGMRRETES</sequence>
<dbReference type="PROSITE" id="PS00012">
    <property type="entry name" value="PHOSPHOPANTETHEINE"/>
    <property type="match status" value="2"/>
</dbReference>
<dbReference type="GO" id="GO:0043041">
    <property type="term" value="P:amino acid activation for nonribosomal peptide biosynthetic process"/>
    <property type="evidence" value="ECO:0007669"/>
    <property type="project" value="TreeGrafter"/>
</dbReference>
<evidence type="ECO:0000313" key="6">
    <source>
        <dbReference type="Proteomes" id="UP000198575"/>
    </source>
</evidence>
<feature type="domain" description="Carrier" evidence="4">
    <location>
        <begin position="988"/>
        <end position="1063"/>
    </location>
</feature>
<dbReference type="GO" id="GO:0005737">
    <property type="term" value="C:cytoplasm"/>
    <property type="evidence" value="ECO:0007669"/>
    <property type="project" value="TreeGrafter"/>
</dbReference>
<dbReference type="SUPFAM" id="SSF56801">
    <property type="entry name" value="Acetyl-CoA synthetase-like"/>
    <property type="match status" value="2"/>
</dbReference>
<dbReference type="Gene3D" id="3.40.50.980">
    <property type="match status" value="2"/>
</dbReference>